<evidence type="ECO:0000313" key="2">
    <source>
        <dbReference type="EMBL" id="SOB91238.1"/>
    </source>
</evidence>
<reference evidence="3" key="1">
    <citation type="submission" date="2017-08" db="EMBL/GenBank/DDBJ databases">
        <authorList>
            <person name="Varghese N."/>
            <person name="Submissions S."/>
        </authorList>
    </citation>
    <scope>NUCLEOTIDE SEQUENCE [LARGE SCALE GENOMIC DNA]</scope>
    <source>
        <strain evidence="3">JC22</strain>
    </source>
</reference>
<dbReference type="Pfam" id="PF14690">
    <property type="entry name" value="Zn_ribbon_ISL3"/>
    <property type="match status" value="1"/>
</dbReference>
<name>A0A285RBU9_9BACL</name>
<gene>
    <name evidence="2" type="ORF">SAMN05880501_101275</name>
</gene>
<evidence type="ECO:0000259" key="1">
    <source>
        <dbReference type="Pfam" id="PF14690"/>
    </source>
</evidence>
<proteinExistence type="predicted"/>
<dbReference type="InterPro" id="IPR029261">
    <property type="entry name" value="Transposase_Znf"/>
</dbReference>
<dbReference type="AlphaFoldDB" id="A0A285RBU9"/>
<evidence type="ECO:0000313" key="3">
    <source>
        <dbReference type="Proteomes" id="UP000219636"/>
    </source>
</evidence>
<dbReference type="EMBL" id="OBMQ01000001">
    <property type="protein sequence ID" value="SOB91238.1"/>
    <property type="molecule type" value="Genomic_DNA"/>
</dbReference>
<protein>
    <submittedName>
        <fullName evidence="2">Transposase IS204/IS1001/IS1096/IS1165 family protein</fullName>
    </submittedName>
</protein>
<feature type="domain" description="Transposase IS204/IS1001/IS1096/IS1165 zinc-finger" evidence="1">
    <location>
        <begin position="36"/>
        <end position="80"/>
    </location>
</feature>
<accession>A0A285RBU9</accession>
<organism evidence="2 3">
    <name type="scientific">Ureibacillus xyleni</name>
    <dbReference type="NCBI Taxonomy" id="614648"/>
    <lineage>
        <taxon>Bacteria</taxon>
        <taxon>Bacillati</taxon>
        <taxon>Bacillota</taxon>
        <taxon>Bacilli</taxon>
        <taxon>Bacillales</taxon>
        <taxon>Caryophanaceae</taxon>
        <taxon>Ureibacillus</taxon>
    </lineage>
</organism>
<dbReference type="Proteomes" id="UP000219636">
    <property type="component" value="Unassembled WGS sequence"/>
</dbReference>
<keyword evidence="3" id="KW-1185">Reference proteome</keyword>
<sequence length="104" mass="12354">MMNINMELPGLKGVNIEEIIEQENRILVYISMPVKEHICPMCGDKTTKIHDYRMRKIGHLSFWGRSTKLIYKCRRYRCHCGKRFAERAFFSSDINDSLEKQIKL</sequence>